<accession>A0A8J6Y6U4</accession>
<evidence type="ECO:0000313" key="2">
    <source>
        <dbReference type="Proteomes" id="UP000598633"/>
    </source>
</evidence>
<organism evidence="1 2">
    <name type="scientific">Candidatus Sulfomarinibacter kjeldsenii</name>
    <dbReference type="NCBI Taxonomy" id="2885994"/>
    <lineage>
        <taxon>Bacteria</taxon>
        <taxon>Pseudomonadati</taxon>
        <taxon>Acidobacteriota</taxon>
        <taxon>Thermoanaerobaculia</taxon>
        <taxon>Thermoanaerobaculales</taxon>
        <taxon>Candidatus Sulfomarinibacteraceae</taxon>
        <taxon>Candidatus Sulfomarinibacter</taxon>
    </lineage>
</organism>
<evidence type="ECO:0000313" key="1">
    <source>
        <dbReference type="EMBL" id="MBD3871243.1"/>
    </source>
</evidence>
<comment type="caution">
    <text evidence="1">The sequence shown here is derived from an EMBL/GenBank/DDBJ whole genome shotgun (WGS) entry which is preliminary data.</text>
</comment>
<gene>
    <name evidence="1" type="ORF">IFJ97_07790</name>
</gene>
<dbReference type="Gene3D" id="3.30.420.40">
    <property type="match status" value="2"/>
</dbReference>
<name>A0A8J6Y6U4_9BACT</name>
<protein>
    <submittedName>
        <fullName evidence="1">Uncharacterized protein</fullName>
    </submittedName>
</protein>
<dbReference type="AlphaFoldDB" id="A0A8J6Y6U4"/>
<reference evidence="1 2" key="1">
    <citation type="submission" date="2020-08" db="EMBL/GenBank/DDBJ databases">
        <title>Acidobacteriota in marine sediments use diverse sulfur dissimilation pathways.</title>
        <authorList>
            <person name="Wasmund K."/>
        </authorList>
    </citation>
    <scope>NUCLEOTIDE SEQUENCE [LARGE SCALE GENOMIC DNA]</scope>
    <source>
        <strain evidence="1">MAG AM3-A</strain>
    </source>
</reference>
<proteinExistence type="predicted"/>
<dbReference type="Gene3D" id="3.30.1490.300">
    <property type="match status" value="1"/>
</dbReference>
<dbReference type="EMBL" id="JACXWA010000122">
    <property type="protein sequence ID" value="MBD3871243.1"/>
    <property type="molecule type" value="Genomic_DNA"/>
</dbReference>
<dbReference type="Proteomes" id="UP000598633">
    <property type="component" value="Unassembled WGS sequence"/>
</dbReference>
<sequence>MNWEQFFTSPPPSTGWVFDSEMVAVAHRSKTEEVHCAAEDIPAGGLDVGPVGLQAIHDDVLGPVLARLKGVAEGTGTAAVVVPTGWLRSFLIDVDQLPRREDELNDVVRWRLKKLLPIPPAELRLSVIRLPESDGRRLLVMAGIERAMAAIEACYSSIGIEVGLITTRLFALVPRLAGTPLPTLVIQHEKSFLSLLLLVDGVPRLLRTKPLPLSAGGGETVLREATLTLGFIRDSVGVGGEIEVRLNSERPEMDATMRNWLAEQTGLVPAAEMVGPPCGPTTVVSRLGAARLAPALAVVSGELR</sequence>